<dbReference type="PANTHER" id="PTHR34408:SF1">
    <property type="entry name" value="GLYCOSYL HYDROLASE FAMILY 19 DOMAIN-CONTAINING PROTEIN HI_1415"/>
    <property type="match status" value="1"/>
</dbReference>
<dbReference type="AlphaFoldDB" id="A8ZTD7"/>
<protein>
    <submittedName>
        <fullName evidence="2">SH3 type 3 domain protein</fullName>
    </submittedName>
</protein>
<dbReference type="Gene3D" id="2.30.30.40">
    <property type="entry name" value="SH3 Domains"/>
    <property type="match status" value="4"/>
</dbReference>
<dbReference type="EMBL" id="CP000859">
    <property type="protein sequence ID" value="ABW67820.1"/>
    <property type="molecule type" value="Genomic_DNA"/>
</dbReference>
<evidence type="ECO:0000313" key="2">
    <source>
        <dbReference type="EMBL" id="ABW67820.1"/>
    </source>
</evidence>
<dbReference type="SMART" id="SM00567">
    <property type="entry name" value="EZ_HEAT"/>
    <property type="match status" value="8"/>
</dbReference>
<dbReference type="Proteomes" id="UP000008561">
    <property type="component" value="Chromosome"/>
</dbReference>
<dbReference type="PROSITE" id="PS50176">
    <property type="entry name" value="ARM_REPEAT"/>
    <property type="match status" value="1"/>
</dbReference>
<dbReference type="PROSITE" id="PS51781">
    <property type="entry name" value="SH3B"/>
    <property type="match status" value="3"/>
</dbReference>
<name>A8ZTD7_DESOH</name>
<gene>
    <name evidence="2" type="ordered locus">Dole_2016</name>
</gene>
<feature type="domain" description="SH3b" evidence="1">
    <location>
        <begin position="520"/>
        <end position="583"/>
    </location>
</feature>
<evidence type="ECO:0000259" key="1">
    <source>
        <dbReference type="PROSITE" id="PS51781"/>
    </source>
</evidence>
<reference evidence="2 3" key="1">
    <citation type="submission" date="2007-10" db="EMBL/GenBank/DDBJ databases">
        <title>Complete sequence of Desulfococcus oleovorans Hxd3.</title>
        <authorList>
            <consortium name="US DOE Joint Genome Institute"/>
            <person name="Copeland A."/>
            <person name="Lucas S."/>
            <person name="Lapidus A."/>
            <person name="Barry K."/>
            <person name="Glavina del Rio T."/>
            <person name="Dalin E."/>
            <person name="Tice H."/>
            <person name="Pitluck S."/>
            <person name="Kiss H."/>
            <person name="Brettin T."/>
            <person name="Bruce D."/>
            <person name="Detter J.C."/>
            <person name="Han C."/>
            <person name="Schmutz J."/>
            <person name="Larimer F."/>
            <person name="Land M."/>
            <person name="Hauser L."/>
            <person name="Kyrpides N."/>
            <person name="Kim E."/>
            <person name="Wawrik B."/>
            <person name="Richardson P."/>
        </authorList>
    </citation>
    <scope>NUCLEOTIDE SEQUENCE [LARGE SCALE GENOMIC DNA]</scope>
    <source>
        <strain evidence="3">DSM 6200 / JCM 39069 / Hxd3</strain>
    </source>
</reference>
<dbReference type="Gene3D" id="1.25.10.10">
    <property type="entry name" value="Leucine-rich Repeat Variant"/>
    <property type="match status" value="3"/>
</dbReference>
<dbReference type="KEGG" id="dol:Dole_2016"/>
<organism evidence="2 3">
    <name type="scientific">Desulfosudis oleivorans (strain DSM 6200 / JCM 39069 / Hxd3)</name>
    <name type="common">Desulfococcus oleovorans</name>
    <dbReference type="NCBI Taxonomy" id="96561"/>
    <lineage>
        <taxon>Bacteria</taxon>
        <taxon>Pseudomonadati</taxon>
        <taxon>Thermodesulfobacteriota</taxon>
        <taxon>Desulfobacteria</taxon>
        <taxon>Desulfobacterales</taxon>
        <taxon>Desulfosudaceae</taxon>
        <taxon>Desulfosudis</taxon>
    </lineage>
</organism>
<dbReference type="PROSITE" id="PS50077">
    <property type="entry name" value="HEAT_REPEAT"/>
    <property type="match status" value="2"/>
</dbReference>
<feature type="domain" description="SH3b" evidence="1">
    <location>
        <begin position="608"/>
        <end position="671"/>
    </location>
</feature>
<dbReference type="InterPro" id="IPR011989">
    <property type="entry name" value="ARM-like"/>
</dbReference>
<dbReference type="InterPro" id="IPR016024">
    <property type="entry name" value="ARM-type_fold"/>
</dbReference>
<proteinExistence type="predicted"/>
<dbReference type="SUPFAM" id="SSF48371">
    <property type="entry name" value="ARM repeat"/>
    <property type="match status" value="1"/>
</dbReference>
<dbReference type="STRING" id="96561.Dole_2016"/>
<dbReference type="InterPro" id="IPR004155">
    <property type="entry name" value="PBS_lyase_HEAT"/>
</dbReference>
<dbReference type="PANTHER" id="PTHR34408">
    <property type="entry name" value="FAMILY PROTEIN, PUTATIVE-RELATED"/>
    <property type="match status" value="1"/>
</dbReference>
<dbReference type="InterPro" id="IPR021133">
    <property type="entry name" value="HEAT_type_2"/>
</dbReference>
<dbReference type="OrthoDB" id="5297720at2"/>
<evidence type="ECO:0000313" key="3">
    <source>
        <dbReference type="Proteomes" id="UP000008561"/>
    </source>
</evidence>
<dbReference type="HOGENOM" id="CLU_020402_0_0_7"/>
<keyword evidence="3" id="KW-1185">Reference proteome</keyword>
<dbReference type="SMART" id="SM00287">
    <property type="entry name" value="SH3b"/>
    <property type="match status" value="4"/>
</dbReference>
<dbReference type="eggNOG" id="COG1413">
    <property type="taxonomic scope" value="Bacteria"/>
</dbReference>
<accession>A8ZTD7</accession>
<dbReference type="InterPro" id="IPR000225">
    <property type="entry name" value="Armadillo"/>
</dbReference>
<dbReference type="Pfam" id="PF08239">
    <property type="entry name" value="SH3_3"/>
    <property type="match status" value="4"/>
</dbReference>
<dbReference type="InterPro" id="IPR003646">
    <property type="entry name" value="SH3-like_bac-type"/>
</dbReference>
<dbReference type="InterPro" id="IPR052354">
    <property type="entry name" value="Cell_Wall_Dynamics_Protein"/>
</dbReference>
<dbReference type="Pfam" id="PF13646">
    <property type="entry name" value="HEAT_2"/>
    <property type="match status" value="2"/>
</dbReference>
<dbReference type="PROSITE" id="PS51257">
    <property type="entry name" value="PROKAR_LIPOPROTEIN"/>
    <property type="match status" value="1"/>
</dbReference>
<dbReference type="RefSeq" id="WP_012175432.1">
    <property type="nucleotide sequence ID" value="NC_009943.1"/>
</dbReference>
<sequence length="773" mass="83119">MPLKHSAFVRGAAVVFATVLAVWLLAACAPWYRAYDIASDEDLTKISAIPELQKALKDSKPDVRVMAAQTLGRIGPNARSALPDLVDVLDDDRYEVRAAGADAIEKIIGPDPGEEDRDLMVRVHINRLESKDWIARLNAANHLAEMGPEGADAVPALVSALLDKSDWNSRYNEVRRAAAHALGEMRFAARAANPALIEASRFHDYDVRLEAVKALGKIGPKNDTSVIEALKASLKDPDFDVRREAANSLGGFEVYADSTVPNLVKALSDRDFDVRREAAHSLGRIGPKTDGTVDALVILLDDEYADVRKAATEALGNVSPDYREKVLPGILSRLDDINEEVRLAAVNTIAKFRIGNEPVFQALERSAHEDQSFKVKKSALETLYVLKGLDAGTAVAGLRTRPAGPASVAVEAPVILQKTPAKIRSTVDVLNIRSMPSVNSQRIGKLYPNETPLLLETMPDWLKIKKPDGTTGYVFREYAEVVSMAGAAPATMETGTMKTAAAAAAGAAVTVPAAVTPPSAMMIRSTADVLNIRSVPDLKGRRVGKLVLNEEAKVLESDGDWLKIRKPDGTTGYVFREYTEVVAKAGDAPAAMKAAAAAAAGTAMTAPATMIRSTADVLNIRSVPDLKGRRVGKLFLNEEADVLESDGDWLKIRKPDGTTGYVFREYTEVVSGTTAAPEPSPVTVVKPQAPETLPAVTPPAPVETAAVPSVPKVRSIVESLDIRSEPYGDEQVGQLAQGEEVEVLDTLAEWVKIKKADGTTGYVFKEYTSLVNN</sequence>
<dbReference type="eggNOG" id="COG3103">
    <property type="taxonomic scope" value="Bacteria"/>
</dbReference>
<feature type="domain" description="SH3b" evidence="1">
    <location>
        <begin position="420"/>
        <end position="483"/>
    </location>
</feature>